<comment type="caution">
    <text evidence="3">The sequence shown here is derived from an EMBL/GenBank/DDBJ whole genome shotgun (WGS) entry which is preliminary data.</text>
</comment>
<organism evidence="3 4">
    <name type="scientific">Streptomyces albospinus</name>
    <dbReference type="NCBI Taxonomy" id="285515"/>
    <lineage>
        <taxon>Bacteria</taxon>
        <taxon>Bacillati</taxon>
        <taxon>Actinomycetota</taxon>
        <taxon>Actinomycetes</taxon>
        <taxon>Kitasatosporales</taxon>
        <taxon>Streptomycetaceae</taxon>
        <taxon>Streptomyces</taxon>
    </lineage>
</organism>
<feature type="transmembrane region" description="Helical" evidence="2">
    <location>
        <begin position="125"/>
        <end position="144"/>
    </location>
</feature>
<feature type="transmembrane region" description="Helical" evidence="2">
    <location>
        <begin position="259"/>
        <end position="282"/>
    </location>
</feature>
<evidence type="ECO:0000313" key="3">
    <source>
        <dbReference type="EMBL" id="GGU56506.1"/>
    </source>
</evidence>
<name>A0ABQ2UWR9_9ACTN</name>
<feature type="transmembrane region" description="Helical" evidence="2">
    <location>
        <begin position="319"/>
        <end position="336"/>
    </location>
</feature>
<feature type="transmembrane region" description="Helical" evidence="2">
    <location>
        <begin position="294"/>
        <end position="312"/>
    </location>
</feature>
<sequence length="427" mass="45897">MPAISQRMHLVLLTAWTVLWFIVVEPHGGFSWHYLRTGGELIYQGSSGDGTGGLNLYAHHPELQMGPISFLTAGLFNPFPEATGQFLAAALMSALGLVIVVLAGRSAAHHFLGTGTNHQRLRQRVLIAGLAFIPMWIEVAVRFGHLDDVLALFFTALAVRAVTRGSPALTGACLALAMDSKPTALAFVPLLLALPRDKWLRAALWCAGLVALAWLPFFLGDAQSFAAAKFTIPNHPASALRWLGVADPKTPGWDRPAQFALGLVLGAIAVWRGRWAAVVLLGANARIVLDPSVYTYYTASVLLGTLLWDVIGQRRLVPWWSWLAVIVLYGSVFVVPDDSVRGLIRLAFVAVSTAYVLLWPVRERGGRGGRRGRRRPPALADEGPADPDEGPAPPADQEPARTAGQGPLPGAWTQSPATPWAGPPAAR</sequence>
<evidence type="ECO:0000256" key="1">
    <source>
        <dbReference type="SAM" id="MobiDB-lite"/>
    </source>
</evidence>
<keyword evidence="2" id="KW-1133">Transmembrane helix</keyword>
<accession>A0ABQ2UWR9</accession>
<feature type="region of interest" description="Disordered" evidence="1">
    <location>
        <begin position="365"/>
        <end position="427"/>
    </location>
</feature>
<proteinExistence type="predicted"/>
<dbReference type="Proteomes" id="UP000654471">
    <property type="component" value="Unassembled WGS sequence"/>
</dbReference>
<evidence type="ECO:0008006" key="5">
    <source>
        <dbReference type="Google" id="ProtNLM"/>
    </source>
</evidence>
<gene>
    <name evidence="3" type="ORF">GCM10010211_21730</name>
</gene>
<keyword evidence="4" id="KW-1185">Reference proteome</keyword>
<reference evidence="4" key="1">
    <citation type="journal article" date="2019" name="Int. J. Syst. Evol. Microbiol.">
        <title>The Global Catalogue of Microorganisms (GCM) 10K type strain sequencing project: providing services to taxonomists for standard genome sequencing and annotation.</title>
        <authorList>
            <consortium name="The Broad Institute Genomics Platform"/>
            <consortium name="The Broad Institute Genome Sequencing Center for Infectious Disease"/>
            <person name="Wu L."/>
            <person name="Ma J."/>
        </authorList>
    </citation>
    <scope>NUCLEOTIDE SEQUENCE [LARGE SCALE GENOMIC DNA]</scope>
    <source>
        <strain evidence="4">JCM 3399</strain>
    </source>
</reference>
<feature type="transmembrane region" description="Helical" evidence="2">
    <location>
        <begin position="86"/>
        <end position="104"/>
    </location>
</feature>
<dbReference type="EMBL" id="BMRP01000005">
    <property type="protein sequence ID" value="GGU56506.1"/>
    <property type="molecule type" value="Genomic_DNA"/>
</dbReference>
<protein>
    <recommendedName>
        <fullName evidence="5">DUF2029 domain-containing protein</fullName>
    </recommendedName>
</protein>
<keyword evidence="2" id="KW-0472">Membrane</keyword>
<evidence type="ECO:0000256" key="2">
    <source>
        <dbReference type="SAM" id="Phobius"/>
    </source>
</evidence>
<evidence type="ECO:0000313" key="4">
    <source>
        <dbReference type="Proteomes" id="UP000654471"/>
    </source>
</evidence>
<keyword evidence="2" id="KW-0812">Transmembrane</keyword>
<feature type="transmembrane region" description="Helical" evidence="2">
    <location>
        <begin position="342"/>
        <end position="361"/>
    </location>
</feature>
<feature type="transmembrane region" description="Helical" evidence="2">
    <location>
        <begin position="199"/>
        <end position="219"/>
    </location>
</feature>
<feature type="compositionally biased region" description="Basic residues" evidence="1">
    <location>
        <begin position="367"/>
        <end position="376"/>
    </location>
</feature>